<keyword evidence="1" id="KW-0238">DNA-binding</keyword>
<evidence type="ECO:0000259" key="2">
    <source>
        <dbReference type="PROSITE" id="PS50943"/>
    </source>
</evidence>
<gene>
    <name evidence="3" type="ORF">DAI13_14665</name>
    <name evidence="4" type="ORF">H9Q64_13595</name>
</gene>
<dbReference type="PANTHER" id="PTHR46558">
    <property type="entry name" value="TRACRIPTIONAL REGULATORY PROTEIN-RELATED-RELATED"/>
    <property type="match status" value="1"/>
</dbReference>
<dbReference type="EMBL" id="CP060804">
    <property type="protein sequence ID" value="QNP37479.1"/>
    <property type="molecule type" value="Genomic_DNA"/>
</dbReference>
<dbReference type="CDD" id="cd00093">
    <property type="entry name" value="HTH_XRE"/>
    <property type="match status" value="1"/>
</dbReference>
<reference evidence="4 6" key="2">
    <citation type="submission" date="2020-08" db="EMBL/GenBank/DDBJ databases">
        <title>Enterococcus faecalis SF28073 genome assembly.</title>
        <authorList>
            <person name="Duerkop B.A."/>
            <person name="Johnson C.N."/>
        </authorList>
    </citation>
    <scope>NUCLEOTIDE SEQUENCE [LARGE SCALE GENOMIC DNA]</scope>
    <source>
        <strain evidence="4 6">SF28073</strain>
    </source>
</reference>
<accession>A0A7H0FN63</accession>
<protein>
    <submittedName>
        <fullName evidence="4">Helix-turn-helix transcriptional regulator</fullName>
    </submittedName>
    <submittedName>
        <fullName evidence="3">XRE family transcriptional regulator</fullName>
    </submittedName>
</protein>
<dbReference type="RefSeq" id="WP_010707088.1">
    <property type="nucleotide sequence ID" value="NZ_CABEGK010000013.1"/>
</dbReference>
<sequence>MNRLKELRKEKNITLVELSEELGIPRSTLNRYENEDSEPKQETWEKLADYYGVSTAYLMGISNQKVSEEKALTAAKKVYQVYLSDDDLGKEIRKALMYFNKNDLDSVLKQAMQQYFTIPAVEWNTEFQSLKNTGFLYSWLEGYLVDRYRKEVKTNHNLITNTYYSIPSIDDVNEYGIFSDEIQIPLTEDFKQIFKVEDLSTKTHEEIKKLFKSDSTLIAYSYESSVDDKLKDDINMILDNARSEILNLKEKYPDKPSRIEQTTVLISKDEDTSFWSRNGSNDYIDELNLSEETKKLFVHLGSVFIEEKKRKSKAKE</sequence>
<evidence type="ECO:0000313" key="3">
    <source>
        <dbReference type="EMBL" id="PTN78934.1"/>
    </source>
</evidence>
<dbReference type="EMBL" id="PZZH01000001">
    <property type="protein sequence ID" value="PTN78934.1"/>
    <property type="molecule type" value="Genomic_DNA"/>
</dbReference>
<evidence type="ECO:0000313" key="6">
    <source>
        <dbReference type="Proteomes" id="UP000516122"/>
    </source>
</evidence>
<name>A0A7H0FN63_ENTFL</name>
<dbReference type="SUPFAM" id="SSF47413">
    <property type="entry name" value="lambda repressor-like DNA-binding domains"/>
    <property type="match status" value="1"/>
</dbReference>
<dbReference type="AlphaFoldDB" id="A0A7H0FN63"/>
<proteinExistence type="predicted"/>
<dbReference type="Gene3D" id="1.10.260.40">
    <property type="entry name" value="lambda repressor-like DNA-binding domains"/>
    <property type="match status" value="1"/>
</dbReference>
<evidence type="ECO:0000256" key="1">
    <source>
        <dbReference type="ARBA" id="ARBA00023125"/>
    </source>
</evidence>
<dbReference type="GO" id="GO:0003677">
    <property type="term" value="F:DNA binding"/>
    <property type="evidence" value="ECO:0007669"/>
    <property type="project" value="UniProtKB-KW"/>
</dbReference>
<dbReference type="Proteomes" id="UP000516122">
    <property type="component" value="Chromosome"/>
</dbReference>
<reference evidence="3 5" key="1">
    <citation type="submission" date="2018-04" db="EMBL/GenBank/DDBJ databases">
        <authorList>
            <person name="Van Tyne D."/>
        </authorList>
    </citation>
    <scope>NUCLEOTIDE SEQUENCE [LARGE SCALE GENOMIC DNA]</scope>
    <source>
        <strain evidence="3 5">B2535</strain>
    </source>
</reference>
<dbReference type="SMART" id="SM00530">
    <property type="entry name" value="HTH_XRE"/>
    <property type="match status" value="1"/>
</dbReference>
<dbReference type="Pfam" id="PF01381">
    <property type="entry name" value="HTH_3"/>
    <property type="match status" value="1"/>
</dbReference>
<dbReference type="InterPro" id="IPR001387">
    <property type="entry name" value="Cro/C1-type_HTH"/>
</dbReference>
<dbReference type="Proteomes" id="UP000244140">
    <property type="component" value="Unassembled WGS sequence"/>
</dbReference>
<dbReference type="PANTHER" id="PTHR46558:SF11">
    <property type="entry name" value="HTH-TYPE TRANSCRIPTIONAL REGULATOR XRE"/>
    <property type="match status" value="1"/>
</dbReference>
<dbReference type="PROSITE" id="PS50943">
    <property type="entry name" value="HTH_CROC1"/>
    <property type="match status" value="1"/>
</dbReference>
<evidence type="ECO:0000313" key="5">
    <source>
        <dbReference type="Proteomes" id="UP000244140"/>
    </source>
</evidence>
<organism evidence="4 6">
    <name type="scientific">Enterococcus faecalis</name>
    <name type="common">Streptococcus faecalis</name>
    <dbReference type="NCBI Taxonomy" id="1351"/>
    <lineage>
        <taxon>Bacteria</taxon>
        <taxon>Bacillati</taxon>
        <taxon>Bacillota</taxon>
        <taxon>Bacilli</taxon>
        <taxon>Lactobacillales</taxon>
        <taxon>Enterococcaceae</taxon>
        <taxon>Enterococcus</taxon>
    </lineage>
</organism>
<evidence type="ECO:0000313" key="4">
    <source>
        <dbReference type="EMBL" id="QNP37479.1"/>
    </source>
</evidence>
<feature type="domain" description="HTH cro/C1-type" evidence="2">
    <location>
        <begin position="4"/>
        <end position="58"/>
    </location>
</feature>
<dbReference type="InterPro" id="IPR010982">
    <property type="entry name" value="Lambda_DNA-bd_dom_sf"/>
</dbReference>